<dbReference type="Proteomes" id="UP000218054">
    <property type="component" value="Unassembled WGS sequence"/>
</dbReference>
<sequence>MSNPKKTAARQTAPAPDANPVQAGPVQPAAVHPEPTDSELSLAEVAALVGIELGDVLAWRCYDGRIVVVVTRWGAKLVGDLEA</sequence>
<dbReference type="AlphaFoldDB" id="A0A2A2ABJ8"/>
<organism evidence="2 3">
    <name type="scientific">Vandammella animalimorsus</name>
    <dbReference type="NCBI Taxonomy" id="2029117"/>
    <lineage>
        <taxon>Bacteria</taxon>
        <taxon>Pseudomonadati</taxon>
        <taxon>Pseudomonadota</taxon>
        <taxon>Betaproteobacteria</taxon>
        <taxon>Burkholderiales</taxon>
        <taxon>Comamonadaceae</taxon>
        <taxon>Vandammella</taxon>
    </lineage>
</organism>
<protein>
    <submittedName>
        <fullName evidence="2">Uncharacterized protein</fullName>
    </submittedName>
</protein>
<proteinExistence type="predicted"/>
<dbReference type="RefSeq" id="WP_095540684.1">
    <property type="nucleotide sequence ID" value="NZ_NSJB01000014.1"/>
</dbReference>
<comment type="caution">
    <text evidence="2">The sequence shown here is derived from an EMBL/GenBank/DDBJ whole genome shotgun (WGS) entry which is preliminary data.</text>
</comment>
<name>A0A2A2ABJ8_9BURK</name>
<accession>A0A2A2ABJ8</accession>
<evidence type="ECO:0000313" key="3">
    <source>
        <dbReference type="Proteomes" id="UP000218054"/>
    </source>
</evidence>
<reference evidence="2 3" key="1">
    <citation type="submission" date="2017-08" db="EMBL/GenBank/DDBJ databases">
        <title>WGS of Clinical strains of the CDC Group NO-1 linked to zoonotic infections in humans.</title>
        <authorList>
            <person name="Bernier A.-M."/>
            <person name="Bernard K."/>
        </authorList>
    </citation>
    <scope>NUCLEOTIDE SEQUENCE [LARGE SCALE GENOMIC DNA]</scope>
    <source>
        <strain evidence="2 3">NML00-0135</strain>
    </source>
</reference>
<evidence type="ECO:0000256" key="1">
    <source>
        <dbReference type="SAM" id="MobiDB-lite"/>
    </source>
</evidence>
<feature type="region of interest" description="Disordered" evidence="1">
    <location>
        <begin position="1"/>
        <end position="37"/>
    </location>
</feature>
<evidence type="ECO:0000313" key="2">
    <source>
        <dbReference type="EMBL" id="PAT34959.1"/>
    </source>
</evidence>
<gene>
    <name evidence="2" type="ORF">CK625_12640</name>
</gene>
<dbReference type="EMBL" id="NSJB01000014">
    <property type="protein sequence ID" value="PAT34959.1"/>
    <property type="molecule type" value="Genomic_DNA"/>
</dbReference>
<keyword evidence="3" id="KW-1185">Reference proteome</keyword>